<feature type="transmembrane region" description="Helical" evidence="10">
    <location>
        <begin position="1002"/>
        <end position="1021"/>
    </location>
</feature>
<evidence type="ECO:0000256" key="5">
    <source>
        <dbReference type="ARBA" id="ARBA00022692"/>
    </source>
</evidence>
<feature type="transmembrane region" description="Helical" evidence="10">
    <location>
        <begin position="1784"/>
        <end position="1805"/>
    </location>
</feature>
<feature type="region of interest" description="Disordered" evidence="11">
    <location>
        <begin position="1438"/>
        <end position="1468"/>
    </location>
</feature>
<feature type="compositionally biased region" description="Acidic residues" evidence="11">
    <location>
        <begin position="1454"/>
        <end position="1464"/>
    </location>
</feature>
<feature type="transmembrane region" description="Helical" evidence="10">
    <location>
        <begin position="979"/>
        <end position="995"/>
    </location>
</feature>
<evidence type="ECO:0000259" key="13">
    <source>
        <dbReference type="Pfam" id="PF15917"/>
    </source>
</evidence>
<feature type="transmembrane region" description="Helical" evidence="10">
    <location>
        <begin position="452"/>
        <end position="472"/>
    </location>
</feature>
<evidence type="ECO:0000256" key="10">
    <source>
        <dbReference type="RuleBase" id="RU362023"/>
    </source>
</evidence>
<evidence type="ECO:0000256" key="2">
    <source>
        <dbReference type="ARBA" id="ARBA00007821"/>
    </source>
</evidence>
<feature type="transmembrane region" description="Helical" evidence="10">
    <location>
        <begin position="660"/>
        <end position="683"/>
    </location>
</feature>
<feature type="transmembrane region" description="Helical" evidence="10">
    <location>
        <begin position="891"/>
        <end position="913"/>
    </location>
</feature>
<keyword evidence="3" id="KW-0813">Transport</keyword>
<feature type="transmembrane region" description="Helical" evidence="10">
    <location>
        <begin position="15"/>
        <end position="40"/>
    </location>
</feature>
<feature type="transmembrane region" description="Helical" evidence="10">
    <location>
        <begin position="60"/>
        <end position="81"/>
    </location>
</feature>
<dbReference type="Pfam" id="PF24874">
    <property type="entry name" value="Piezo_THU9_anchor"/>
    <property type="match status" value="1"/>
</dbReference>
<dbReference type="PANTHER" id="PTHR13167">
    <property type="entry name" value="PIEZO-TYPE MECHANOSENSITIVE ION CHANNEL COMPONENT"/>
    <property type="match status" value="1"/>
</dbReference>
<reference evidence="18 19" key="1">
    <citation type="submission" date="2022-11" db="UniProtKB">
        <authorList>
            <consortium name="WormBaseParasite"/>
        </authorList>
    </citation>
    <scope>IDENTIFICATION</scope>
</reference>
<dbReference type="GO" id="GO:0005886">
    <property type="term" value="C:plasma membrane"/>
    <property type="evidence" value="ECO:0007669"/>
    <property type="project" value="UniProtKB-SubCell"/>
</dbReference>
<feature type="transmembrane region" description="Helical" evidence="10">
    <location>
        <begin position="245"/>
        <end position="268"/>
    </location>
</feature>
<feature type="transmembrane region" description="Helical" evidence="10">
    <location>
        <begin position="717"/>
        <end position="735"/>
    </location>
</feature>
<evidence type="ECO:0000256" key="11">
    <source>
        <dbReference type="SAM" id="MobiDB-lite"/>
    </source>
</evidence>
<dbReference type="GO" id="GO:0071260">
    <property type="term" value="P:cellular response to mechanical stimulus"/>
    <property type="evidence" value="ECO:0007669"/>
    <property type="project" value="TreeGrafter"/>
</dbReference>
<comment type="similarity">
    <text evidence="2 10">Belongs to the PIEZO (TC 1.A.75) family.</text>
</comment>
<feature type="transmembrane region" description="Helical" evidence="10">
    <location>
        <begin position="181"/>
        <end position="208"/>
    </location>
</feature>
<dbReference type="Pfam" id="PF24871">
    <property type="entry name" value="Piezo_TM1-24"/>
    <property type="match status" value="1"/>
</dbReference>
<dbReference type="GO" id="GO:0008381">
    <property type="term" value="F:mechanosensitive monoatomic ion channel activity"/>
    <property type="evidence" value="ECO:0007669"/>
    <property type="project" value="InterPro"/>
</dbReference>
<feature type="transmembrane region" description="Helical" evidence="10">
    <location>
        <begin position="1996"/>
        <end position="2020"/>
    </location>
</feature>
<comment type="subcellular location">
    <subcellularLocation>
        <location evidence="1">Cell membrane</location>
        <topology evidence="1">Multi-pass membrane protein</topology>
    </subcellularLocation>
    <subcellularLocation>
        <location evidence="10">Membrane</location>
        <topology evidence="10">Multi-pass membrane protein</topology>
    </subcellularLocation>
</comment>
<feature type="transmembrane region" description="Helical" evidence="10">
    <location>
        <begin position="1679"/>
        <end position="1699"/>
    </location>
</feature>
<feature type="domain" description="Piezo TM1-24" evidence="15">
    <location>
        <begin position="26"/>
        <end position="743"/>
    </location>
</feature>
<feature type="transmembrane region" description="Helical" evidence="10">
    <location>
        <begin position="129"/>
        <end position="146"/>
    </location>
</feature>
<dbReference type="GO" id="GO:0042391">
    <property type="term" value="P:regulation of membrane potential"/>
    <property type="evidence" value="ECO:0007669"/>
    <property type="project" value="TreeGrafter"/>
</dbReference>
<keyword evidence="9 10" id="KW-0407">Ion channel</keyword>
<dbReference type="InterPro" id="IPR056768">
    <property type="entry name" value="THU_Piezo"/>
</dbReference>
<protein>
    <recommendedName>
        <fullName evidence="10">Piezo-type mechanosensitive ion channel component</fullName>
    </recommendedName>
</protein>
<dbReference type="InterPro" id="IPR031805">
    <property type="entry name" value="Piezo_TM25-28"/>
</dbReference>
<feature type="transmembrane region" description="Helical" evidence="10">
    <location>
        <begin position="1854"/>
        <end position="1875"/>
    </location>
</feature>
<feature type="transmembrane region" description="Helical" evidence="10">
    <location>
        <begin position="526"/>
        <end position="546"/>
    </location>
</feature>
<feature type="transmembrane region" description="Helical" evidence="10">
    <location>
        <begin position="1825"/>
        <end position="1845"/>
    </location>
</feature>
<dbReference type="InterPro" id="IPR056770">
    <property type="entry name" value="Piezo_THU9_anchor"/>
</dbReference>
<feature type="transmembrane region" description="Helical" evidence="10">
    <location>
        <begin position="301"/>
        <end position="322"/>
    </location>
</feature>
<dbReference type="Pfam" id="PF15917">
    <property type="entry name" value="Piezo_TM25-28"/>
    <property type="match status" value="1"/>
</dbReference>
<feature type="transmembrane region" description="Helical" evidence="10">
    <location>
        <begin position="1574"/>
        <end position="1596"/>
    </location>
</feature>
<organism evidence="17 19">
    <name type="scientific">Parascaris univalens</name>
    <name type="common">Nematode worm</name>
    <dbReference type="NCBI Taxonomy" id="6257"/>
    <lineage>
        <taxon>Eukaryota</taxon>
        <taxon>Metazoa</taxon>
        <taxon>Ecdysozoa</taxon>
        <taxon>Nematoda</taxon>
        <taxon>Chromadorea</taxon>
        <taxon>Rhabditida</taxon>
        <taxon>Spirurina</taxon>
        <taxon>Ascaridomorpha</taxon>
        <taxon>Ascaridoidea</taxon>
        <taxon>Ascarididae</taxon>
        <taxon>Parascaris</taxon>
    </lineage>
</organism>
<evidence type="ECO:0000256" key="3">
    <source>
        <dbReference type="ARBA" id="ARBA00022448"/>
    </source>
</evidence>
<feature type="domain" description="Piezo non-specific cation channel cap" evidence="12">
    <location>
        <begin position="2075"/>
        <end position="2376"/>
    </location>
</feature>
<evidence type="ECO:0000256" key="6">
    <source>
        <dbReference type="ARBA" id="ARBA00022989"/>
    </source>
</evidence>
<dbReference type="InterPro" id="IPR027272">
    <property type="entry name" value="Piezo"/>
</dbReference>
<dbReference type="PANTHER" id="PTHR13167:SF25">
    <property type="entry name" value="PIEZO-TYPE MECHANOSENSITIVE ION CHANNEL COMPONENT"/>
    <property type="match status" value="1"/>
</dbReference>
<feature type="transmembrane region" description="Helical" evidence="10">
    <location>
        <begin position="1602"/>
        <end position="1620"/>
    </location>
</feature>
<evidence type="ECO:0000256" key="4">
    <source>
        <dbReference type="ARBA" id="ARBA00022475"/>
    </source>
</evidence>
<dbReference type="WBParaSite" id="PgR017X_g075_t03">
    <property type="protein sequence ID" value="PgR017X_g075_t03"/>
    <property type="gene ID" value="PgR017X_g075"/>
</dbReference>
<feature type="transmembrane region" description="Helical" evidence="10">
    <location>
        <begin position="630"/>
        <end position="648"/>
    </location>
</feature>
<evidence type="ECO:0000313" key="17">
    <source>
        <dbReference type="Proteomes" id="UP000887569"/>
    </source>
</evidence>
<dbReference type="WBParaSite" id="PgR017X_g075_t01">
    <property type="protein sequence ID" value="PgR017X_g075_t01"/>
    <property type="gene ID" value="PgR017X_g075"/>
</dbReference>
<evidence type="ECO:0000259" key="12">
    <source>
        <dbReference type="Pfam" id="PF12166"/>
    </source>
</evidence>
<keyword evidence="6 10" id="KW-1133">Transmembrane helix</keyword>
<feature type="transmembrane region" description="Helical" evidence="10">
    <location>
        <begin position="214"/>
        <end position="233"/>
    </location>
</feature>
<feature type="transmembrane region" description="Helical" evidence="10">
    <location>
        <begin position="2293"/>
        <end position="2313"/>
    </location>
</feature>
<feature type="transmembrane region" description="Helical" evidence="10">
    <location>
        <begin position="1916"/>
        <end position="1939"/>
    </location>
</feature>
<evidence type="ECO:0000313" key="18">
    <source>
        <dbReference type="WBParaSite" id="PgR017X_g075_t01"/>
    </source>
</evidence>
<feature type="domain" description="Piezo TM25-28" evidence="13">
    <location>
        <begin position="1106"/>
        <end position="1341"/>
    </location>
</feature>
<comment type="caution">
    <text evidence="10">Lacks conserved residue(s) required for the propagation of feature annotation.</text>
</comment>
<feature type="domain" description="Piezo THU9 and anchor" evidence="16">
    <location>
        <begin position="1782"/>
        <end position="2018"/>
    </location>
</feature>
<dbReference type="Pfam" id="PF12166">
    <property type="entry name" value="Piezo_cap"/>
    <property type="match status" value="1"/>
</dbReference>
<dbReference type="InterPro" id="IPR056769">
    <property type="entry name" value="Piezo_TM1-24"/>
</dbReference>
<dbReference type="Pfam" id="PF23188">
    <property type="entry name" value="THU_Piezo1"/>
    <property type="match status" value="1"/>
</dbReference>
<keyword evidence="4" id="KW-1003">Cell membrane</keyword>
<feature type="transmembrane region" description="Helical" evidence="10">
    <location>
        <begin position="1627"/>
        <end position="1650"/>
    </location>
</feature>
<feature type="transmembrane region" description="Helical" evidence="10">
    <location>
        <begin position="601"/>
        <end position="624"/>
    </location>
</feature>
<feature type="transmembrane region" description="Helical" evidence="10">
    <location>
        <begin position="484"/>
        <end position="506"/>
    </location>
</feature>
<feature type="transmembrane region" description="Helical" evidence="10">
    <location>
        <begin position="1135"/>
        <end position="1165"/>
    </location>
</feature>
<feature type="transmembrane region" description="Helical" evidence="10">
    <location>
        <begin position="428"/>
        <end position="446"/>
    </location>
</feature>
<feature type="compositionally biased region" description="Basic and acidic residues" evidence="11">
    <location>
        <begin position="1438"/>
        <end position="1453"/>
    </location>
</feature>
<proteinExistence type="inferred from homology"/>
<keyword evidence="7" id="KW-0406">Ion transport</keyword>
<accession>A0A915AX47</accession>
<sequence length="2382" mass="270231">MVSVWAKNFVREAVLVPALLCAALIRPSLVSVVYVILALLGPLFPSIKASYAVPSSTKGYVILILLVSLLAAISQFTYQIYESITGSDIDDYTAACNSSGFDFWMRQVGLLRVKPDAGLDAVRVVAPEILALLSSALTAVLCLAFAHRPPPSANTAPHSVYVQPVRPMPSPLATPSKSVKFVAAFVVALKRLGDVAIILFVGLVGVIQPSILNAVHFLAFLFVATWWASYTPLHRRTYNAIKRVLIFYTALHFLAVYVYQIPFVQYALPPGSFPARLIGFAAILRTECPHWWTLSLISSDYWTAFANAFLLLLLYYSLILQYRCSRDGLLRSLTYVGSAESSVHEENMAMSQYSASHSAERESNEAQRVKNGGTRRAHDNTLLVADDDDEPLESVPLQRITSAVIDREKIASIFRGANGTESVPSQGLISILSFCLYHGYMFGLLAMMAWGLIYHSVFGLVFLMAAFIFWVFKDTRSVSFASSPLILTYAEFLLMAQYVCSMDIANELPKSDFLEMIGFVLATDRISAFVTLLVKGILCLPLLVLLRLHLREKFYNSLSDRDRRKRLTYGTFSTSSQHPTSSQNAEQDPSVILNQSRGAQAVSCVSTALSKYWIFVVSLVLLLVSLQSPPLFYTLGYFVFFAVLLTLLQVSLGCLRRTLFLYWTLIVLYSSVVLLAVYCFQFPGFPKHWQEITGLDKEWTRDIGLINYKEEGDSSILFIRLIAPISFFFVAMLQLKFFHDPWCCMVAPPGRSAIVGDGPVDAQEPTSRYAKARAFFEIATEVLWRIAEVHVTKVVLLVLIIVAINDVCELNVMIPVFISIAVCLPSISRLLSALLCIYLSLFALARMLYQMHFITENATMYVYTDHSSCNLSGIEMVPTTEWLGFHKVFDIGNYIAGLIVSMVVLALQAVILYRQRHARMLRGEPIPPRGVIFADSGIAVWDKSFVDMLKFFLDFGFYKFGLEISMTMMVVVAWVRMDLIGTLTLLWLLVFACMSRSGCRRLWPLFLLYLAILFPLQYQLYVGLPPELCIDYPWSHWLSNPIQNDNLILWLDLASYRIHLNPYNTIADFFLLLMVACQEYAFRAENSNHPADDNKSVYSTGDYKLAVNNPRYDFIAHQRSLVDFLKVAVFNYGHWATLIMVLVAGLGGVSLFALGYIVLAFSMLWRGNNLYVMNKYQLTLKRWKLLLLYTVFTMFWKVALQVVGCAFVHLLRDADLCYVRQLLSIVCVSKDSDRENNYYFPGQLEFDNTCTVQKSETQIGFDTFAFAFLIFQMRILHSWYFQHCMLDYRSEAVLMNRGAVLTNQLIAKEMKEQNLQQSRKFDEIKQRTATIRKRYEEQQQYGAAGAFTPQTYGQAKRAGDYYMFEYDPNRDELVKPTESFVPEVTPGADKFDKLDPAQLLHAAVQRDLDLSGTLNAVETAEKIEDEEKRMIEAVSLHRDVPPASLREDEAPEHAEDESESERDEQEAHEGIGSKILVGLQFAWKLVLSALDMTAAFLNRRSRDHRYVAFVLTREKENLKQSLREWLTDVTQSLVGVREEFERKNLHCVSSEGDIERLETEALDAWQQRDVLARLITACGHCIAAHTDILCYLFAIIDHARSAGLLSMPLPLLVFFWGSLASPRPVKMFWIVMIGYTQLIVVIKFICQFGFFPWNETSATIKLANSPNYLPGILGVRKEAYYAFWDIVLLVALFFHRYMLRRMGLWNEANVSDTFTGETSVEEDSDALPYKTAADSQENTAETEAVVGDNVATNVEIDDVQKKRGLVANFFHQLFYPKFRYVRDLYPFMFLLDVLCFFVVSFGYSAFGYGGTGSVVKDISSNRVPITFVVMLMVISLMIVVDRALYLRKAVLCKLIYQFITVIFLHIWVFFVLPAITYQAAWLNKTAQFLYCVKCIYLLISAWQIRNGYPALCIGNLITHAYGLANMIFFKAFMAIPFIFEVRTAIDWTWTDTSMPLFDFFNMENFYATIYNLKCARTFEQNFPAPRGVPKGIVVKYLMGIPMIIILILVIWLPLLAFSLLNRIGMVLIPDNVQMTISVEGYPPLYSMEAQGIELTMLSQNEYDFIQNAFAEKFNSSDQNSILRARQAVAFINEYTLEDTLKVRFRPESELFWSISSDSLTAMKYELQEGTKTINAIVKLQFVRPRSGDSKEPTVHSSTITIPLRKGSQTRDSLIALLNGTDPSTNMTLKNSLPPYVIVPNEGEVKAPPTLLAVMHNSALFTRVDETYSDLAMKLKPNNNLTDMLWSVELEQDNATNSLTLPLEHVRYGSDHSLEYVQMVAFVDRVFPSFVTKYVQGGIIAMYLAVVLLVGRLIRGIVTNAPLDVIISEIPNPDYLLKICLDIYLVREAKDFVLEQDLFAKLIFLFRSPATLIKWTRFKVKSE</sequence>
<name>A0A915AX47_PARUN</name>
<evidence type="ECO:0000256" key="9">
    <source>
        <dbReference type="ARBA" id="ARBA00023303"/>
    </source>
</evidence>
<dbReference type="GO" id="GO:0050982">
    <property type="term" value="P:detection of mechanical stimulus"/>
    <property type="evidence" value="ECO:0007669"/>
    <property type="project" value="TreeGrafter"/>
</dbReference>
<evidence type="ECO:0000259" key="14">
    <source>
        <dbReference type="Pfam" id="PF23188"/>
    </source>
</evidence>
<evidence type="ECO:0000256" key="8">
    <source>
        <dbReference type="ARBA" id="ARBA00023136"/>
    </source>
</evidence>
<keyword evidence="8 10" id="KW-0472">Membrane</keyword>
<dbReference type="Proteomes" id="UP000887569">
    <property type="component" value="Unplaced"/>
</dbReference>
<evidence type="ECO:0000259" key="15">
    <source>
        <dbReference type="Pfam" id="PF24871"/>
    </source>
</evidence>
<feature type="domain" description="Piezo transmembrane helical unit" evidence="14">
    <location>
        <begin position="1584"/>
        <end position="1706"/>
    </location>
</feature>
<keyword evidence="5 10" id="KW-0812">Transmembrane</keyword>
<evidence type="ECO:0000259" key="16">
    <source>
        <dbReference type="Pfam" id="PF24874"/>
    </source>
</evidence>
<dbReference type="InterPro" id="IPR031334">
    <property type="entry name" value="Piezo_cap_dom"/>
</dbReference>
<feature type="transmembrane region" description="Helical" evidence="10">
    <location>
        <begin position="834"/>
        <end position="854"/>
    </location>
</feature>
<evidence type="ECO:0000313" key="19">
    <source>
        <dbReference type="WBParaSite" id="PgR017X_g075_t03"/>
    </source>
</evidence>
<feature type="transmembrane region" description="Helical" evidence="10">
    <location>
        <begin position="1186"/>
        <end position="1211"/>
    </location>
</feature>
<keyword evidence="17" id="KW-1185">Reference proteome</keyword>
<evidence type="ECO:0000256" key="1">
    <source>
        <dbReference type="ARBA" id="ARBA00004651"/>
    </source>
</evidence>
<dbReference type="GO" id="GO:0005261">
    <property type="term" value="F:monoatomic cation channel activity"/>
    <property type="evidence" value="ECO:0007669"/>
    <property type="project" value="TreeGrafter"/>
</dbReference>
<evidence type="ECO:0000256" key="7">
    <source>
        <dbReference type="ARBA" id="ARBA00023065"/>
    </source>
</evidence>